<accession>C1HDI1</accession>
<keyword evidence="2" id="KW-1185">Reference proteome</keyword>
<sequence length="137" mass="15478">MVDNIFRLEIDNHLYHKWWDVPPLGPSQTGWEALGGVFSMGWKLLEQKGGAWEFPTVTQLQLLAAGIDSTFLVSEQTTHLFTNDGGMIQGGMDGKVWGEHSEVDRPLYPVVMEDSIYFVSGRITECTTRDGRWGLFQ</sequence>
<reference evidence="1 2" key="1">
    <citation type="journal article" date="2011" name="PLoS Genet.">
        <title>Comparative genomic analysis of human fungal pathogens causing paracoccidioidomycosis.</title>
        <authorList>
            <person name="Desjardins C.A."/>
            <person name="Champion M.D."/>
            <person name="Holder J.W."/>
            <person name="Muszewska A."/>
            <person name="Goldberg J."/>
            <person name="Bailao A.M."/>
            <person name="Brigido M.M."/>
            <person name="Ferreira M.E."/>
            <person name="Garcia A.M."/>
            <person name="Grynberg M."/>
            <person name="Gujja S."/>
            <person name="Heiman D.I."/>
            <person name="Henn M.R."/>
            <person name="Kodira C.D."/>
            <person name="Leon-Narvaez H."/>
            <person name="Longo L.V."/>
            <person name="Ma L.J."/>
            <person name="Malavazi I."/>
            <person name="Matsuo A.L."/>
            <person name="Morais F.V."/>
            <person name="Pereira M."/>
            <person name="Rodriguez-Brito S."/>
            <person name="Sakthikumar S."/>
            <person name="Salem-Izacc S.M."/>
            <person name="Sykes S.M."/>
            <person name="Teixeira M.M."/>
            <person name="Vallejo M.C."/>
            <person name="Walter M.E."/>
            <person name="Yandava C."/>
            <person name="Young S."/>
            <person name="Zeng Q."/>
            <person name="Zucker J."/>
            <person name="Felipe M.S."/>
            <person name="Goldman G.H."/>
            <person name="Haas B.J."/>
            <person name="McEwen J.G."/>
            <person name="Nino-Vega G."/>
            <person name="Puccia R."/>
            <person name="San-Blas G."/>
            <person name="Soares C.M."/>
            <person name="Birren B.W."/>
            <person name="Cuomo C.A."/>
        </authorList>
    </citation>
    <scope>NUCLEOTIDE SEQUENCE [LARGE SCALE GENOMIC DNA]</scope>
    <source>
        <strain evidence="2">ATCC MYA-826 / Pb01</strain>
    </source>
</reference>
<dbReference type="KEGG" id="pbl:PAAG_08822"/>
<evidence type="ECO:0000313" key="2">
    <source>
        <dbReference type="Proteomes" id="UP000002059"/>
    </source>
</evidence>
<dbReference type="GeneID" id="9092484"/>
<dbReference type="eggNOG" id="ENOG502S0DV">
    <property type="taxonomic scope" value="Eukaryota"/>
</dbReference>
<protein>
    <submittedName>
        <fullName evidence="1">Uncharacterized protein</fullName>
    </submittedName>
</protein>
<evidence type="ECO:0000313" key="1">
    <source>
        <dbReference type="EMBL" id="EEH39553.2"/>
    </source>
</evidence>
<dbReference type="RefSeq" id="XP_015701438.1">
    <property type="nucleotide sequence ID" value="XM_015846641.1"/>
</dbReference>
<gene>
    <name evidence="1" type="ORF">PAAG_08822</name>
</gene>
<name>C1HDI1_PARBA</name>
<dbReference type="InterPro" id="IPR007132">
    <property type="entry name" value="DUF346"/>
</dbReference>
<dbReference type="VEuPathDB" id="FungiDB:PAAG_08822"/>
<dbReference type="Proteomes" id="UP000002059">
    <property type="component" value="Partially assembled WGS sequence"/>
</dbReference>
<dbReference type="HOGENOM" id="CLU_1865731_0_0_1"/>
<organism evidence="1 2">
    <name type="scientific">Paracoccidioides lutzii (strain ATCC MYA-826 / Pb01)</name>
    <name type="common">Paracoccidioides brasiliensis</name>
    <dbReference type="NCBI Taxonomy" id="502779"/>
    <lineage>
        <taxon>Eukaryota</taxon>
        <taxon>Fungi</taxon>
        <taxon>Dikarya</taxon>
        <taxon>Ascomycota</taxon>
        <taxon>Pezizomycotina</taxon>
        <taxon>Eurotiomycetes</taxon>
        <taxon>Eurotiomycetidae</taxon>
        <taxon>Onygenales</taxon>
        <taxon>Ajellomycetaceae</taxon>
        <taxon>Paracoccidioides</taxon>
    </lineage>
</organism>
<dbReference type="OrthoDB" id="406838at2759"/>
<dbReference type="AlphaFoldDB" id="C1HDI1"/>
<proteinExistence type="predicted"/>
<dbReference type="Pfam" id="PF03984">
    <property type="entry name" value="DUF346"/>
    <property type="match status" value="1"/>
</dbReference>
<dbReference type="EMBL" id="KN294039">
    <property type="protein sequence ID" value="EEH39553.2"/>
    <property type="molecule type" value="Genomic_DNA"/>
</dbReference>